<evidence type="ECO:0000313" key="4">
    <source>
        <dbReference type="Proteomes" id="UP000241912"/>
    </source>
</evidence>
<proteinExistence type="predicted"/>
<protein>
    <recommendedName>
        <fullName evidence="2">Phage tail fibre protein N-terminal domain-containing protein</fullName>
    </recommendedName>
</protein>
<dbReference type="EMBL" id="PXXU01000171">
    <property type="protein sequence ID" value="PSJ15765.1"/>
    <property type="molecule type" value="Genomic_DNA"/>
</dbReference>
<evidence type="ECO:0000259" key="2">
    <source>
        <dbReference type="Pfam" id="PF12571"/>
    </source>
</evidence>
<sequence>MMSNIYYTLLTDVGAAAMAYAAVNGQPVILCDVALGDGNGTVPTPTKSSTALVNEVYRAPINSITLHQDNSSWYVIELVIPPDVGGFTIREFRIDDQAGNAIYMGNTAPETKPILPEGMTRDSIYRLIVETSNAATINLVVDNSIVIATHQYVTDRMDEHLADSDPHPQYAKDTDLDAHANAVDPHPQYAFDTDLNAHAVAADPHPQYLTQAELVAYLQANRNMARRLYFANI</sequence>
<keyword evidence="4" id="KW-1185">Reference proteome</keyword>
<gene>
    <name evidence="3" type="ORF">C7H79_17220</name>
</gene>
<comment type="caution">
    <text evidence="3">The sequence shown here is derived from an EMBL/GenBank/DDBJ whole genome shotgun (WGS) entry which is preliminary data.</text>
</comment>
<dbReference type="PANTHER" id="PTHR35191">
    <property type="entry name" value="PROPHAGE SIDE TAIL FIBER PROTEIN HOMOLOG STFQ-RELATED"/>
    <property type="match status" value="1"/>
</dbReference>
<feature type="chain" id="PRO_5015198972" description="Phage tail fibre protein N-terminal domain-containing protein" evidence="1">
    <location>
        <begin position="22"/>
        <end position="233"/>
    </location>
</feature>
<accession>A0A2P7NQL6</accession>
<dbReference type="PANTHER" id="PTHR35191:SF1">
    <property type="entry name" value="PROPHAGE SIDE TAIL FIBER PROTEIN HOMOLOG STFQ-RELATED"/>
    <property type="match status" value="1"/>
</dbReference>
<name>A0A2P7NQL6_9PROT</name>
<dbReference type="InterPro" id="IPR051934">
    <property type="entry name" value="Phage_Tail_Fiber_Structural"/>
</dbReference>
<dbReference type="OrthoDB" id="9810174at2"/>
<evidence type="ECO:0000313" key="3">
    <source>
        <dbReference type="EMBL" id="PSJ15765.1"/>
    </source>
</evidence>
<keyword evidence="1" id="KW-0732">Signal</keyword>
<evidence type="ECO:0000256" key="1">
    <source>
        <dbReference type="SAM" id="SignalP"/>
    </source>
</evidence>
<dbReference type="Proteomes" id="UP000241912">
    <property type="component" value="Unassembled WGS sequence"/>
</dbReference>
<dbReference type="Pfam" id="PF12571">
    <property type="entry name" value="Phage_tail_fib"/>
    <property type="match status" value="1"/>
</dbReference>
<feature type="signal peptide" evidence="1">
    <location>
        <begin position="1"/>
        <end position="21"/>
    </location>
</feature>
<organism evidence="3 4">
    <name type="scientific">Nitrosomonas supralitoralis</name>
    <dbReference type="NCBI Taxonomy" id="2116706"/>
    <lineage>
        <taxon>Bacteria</taxon>
        <taxon>Pseudomonadati</taxon>
        <taxon>Pseudomonadota</taxon>
        <taxon>Betaproteobacteria</taxon>
        <taxon>Nitrosomonadales</taxon>
        <taxon>Nitrosomonadaceae</taxon>
        <taxon>Nitrosomonas</taxon>
    </lineage>
</organism>
<dbReference type="AlphaFoldDB" id="A0A2P7NQL6"/>
<dbReference type="InterPro" id="IPR022225">
    <property type="entry name" value="Phage_tail_fibre_N"/>
</dbReference>
<feature type="domain" description="Phage tail fibre protein N-terminal" evidence="2">
    <location>
        <begin position="2"/>
        <end position="151"/>
    </location>
</feature>
<reference evidence="3 4" key="1">
    <citation type="submission" date="2018-03" db="EMBL/GenBank/DDBJ databases">
        <title>Draft genome of Nitrosomonas supralitoralis APG5.</title>
        <authorList>
            <person name="Urakawa H."/>
            <person name="Lopez J.V."/>
        </authorList>
    </citation>
    <scope>NUCLEOTIDE SEQUENCE [LARGE SCALE GENOMIC DNA]</scope>
    <source>
        <strain evidence="3 4">APG5</strain>
    </source>
</reference>